<organism evidence="1 2">
    <name type="scientific">Pseudomonas imrae</name>
    <dbReference type="NCBI Taxonomy" id="2992837"/>
    <lineage>
        <taxon>Bacteria</taxon>
        <taxon>Pseudomonadati</taxon>
        <taxon>Pseudomonadota</taxon>
        <taxon>Gammaproteobacteria</taxon>
        <taxon>Pseudomonadales</taxon>
        <taxon>Pseudomonadaceae</taxon>
        <taxon>Pseudomonas</taxon>
    </lineage>
</organism>
<name>A0ACC7PJT6_9PSED</name>
<reference evidence="1" key="1">
    <citation type="submission" date="2022-11" db="EMBL/GenBank/DDBJ databases">
        <title>Draft genome sequences of strains of Pseudomonas imrae sp. nov.</title>
        <authorList>
            <person name="Salva Serra F."/>
            <person name="Nimje P."/>
            <person name="Moore E.R.B."/>
            <person name="Marathe N.P."/>
        </authorList>
    </citation>
    <scope>NUCLEOTIDE SEQUENCE</scope>
    <source>
        <strain evidence="1">15FMM2</strain>
    </source>
</reference>
<evidence type="ECO:0000313" key="2">
    <source>
        <dbReference type="Proteomes" id="UP001637618"/>
    </source>
</evidence>
<keyword evidence="2" id="KW-1185">Reference proteome</keyword>
<accession>A0ACC7PJT6</accession>
<gene>
    <name evidence="1" type="ORF">OOJ96_23135</name>
</gene>
<proteinExistence type="predicted"/>
<comment type="caution">
    <text evidence="1">The sequence shown here is derived from an EMBL/GenBank/DDBJ whole genome shotgun (WGS) entry which is preliminary data.</text>
</comment>
<dbReference type="EMBL" id="JAPEQY010000022">
    <property type="protein sequence ID" value="MFO2480282.1"/>
    <property type="molecule type" value="Genomic_DNA"/>
</dbReference>
<sequence>MSLESEIANLVSKTTDLITYFNGKKAVIDQAVSAAVAAAPAISRNFFVDSQLGSDDNLGTQASPFKTFEAAIKATPKGGRADVTLQRDYSLSAHVQLLGRKLMVRSENGTNRKITLNEFSVESDGSTTRRMGSFWQSEESSVELANVTLSLPASTAGEVGAYYALVFCSGASAPAVNMLRLYSVAFELRGTFLGLLMGAGTSLFQLSLVGTSLPSALNGRIFPGVAAGTASKDLSHITTNLATL</sequence>
<evidence type="ECO:0000313" key="1">
    <source>
        <dbReference type="EMBL" id="MFO2480282.1"/>
    </source>
</evidence>
<protein>
    <submittedName>
        <fullName evidence="1">Uncharacterized protein</fullName>
    </submittedName>
</protein>
<dbReference type="Proteomes" id="UP001637618">
    <property type="component" value="Unassembled WGS sequence"/>
</dbReference>